<evidence type="ECO:0000313" key="4">
    <source>
        <dbReference type="Proteomes" id="UP000003860"/>
    </source>
</evidence>
<protein>
    <recommendedName>
        <fullName evidence="2">DUF7662 domain-containing protein</fullName>
    </recommendedName>
</protein>
<evidence type="ECO:0000256" key="1">
    <source>
        <dbReference type="SAM" id="MobiDB-lite"/>
    </source>
</evidence>
<dbReference type="CDD" id="cd10436">
    <property type="entry name" value="GIY-YIG_EndoII_Hpy188I_like"/>
    <property type="match status" value="1"/>
</dbReference>
<dbReference type="Gene3D" id="3.40.1440.40">
    <property type="match status" value="1"/>
</dbReference>
<evidence type="ECO:0000259" key="2">
    <source>
        <dbReference type="Pfam" id="PF24698"/>
    </source>
</evidence>
<name>F1THD4_9FIRM</name>
<evidence type="ECO:0000313" key="3">
    <source>
        <dbReference type="EMBL" id="EGD46137.1"/>
    </source>
</evidence>
<dbReference type="AlphaFoldDB" id="F1THD4"/>
<dbReference type="Proteomes" id="UP000003860">
    <property type="component" value="Unassembled WGS sequence"/>
</dbReference>
<gene>
    <name evidence="3" type="ORF">Cpap_0431</name>
</gene>
<organism evidence="3 4">
    <name type="scientific">Ruminiclostridium papyrosolvens DSM 2782</name>
    <dbReference type="NCBI Taxonomy" id="588581"/>
    <lineage>
        <taxon>Bacteria</taxon>
        <taxon>Bacillati</taxon>
        <taxon>Bacillota</taxon>
        <taxon>Clostridia</taxon>
        <taxon>Eubacteriales</taxon>
        <taxon>Oscillospiraceae</taxon>
        <taxon>Ruminiclostridium</taxon>
    </lineage>
</organism>
<keyword evidence="4" id="KW-1185">Reference proteome</keyword>
<reference evidence="3" key="2">
    <citation type="submission" date="2011-01" db="EMBL/GenBank/DDBJ databases">
        <title>The Non-contiguous Finished genome of Clostridium papyrosolvens.</title>
        <authorList>
            <person name="Lucas S."/>
            <person name="Copeland A."/>
            <person name="Lapidus A."/>
            <person name="Cheng J.-F."/>
            <person name="Goodwin L."/>
            <person name="Pitluck S."/>
            <person name="Misra M."/>
            <person name="Chertkov O."/>
            <person name="Detter J.C."/>
            <person name="Han C."/>
            <person name="Tapia R."/>
            <person name="Land M."/>
            <person name="Hauser L."/>
            <person name="Kyrpides N."/>
            <person name="Ivanova N."/>
            <person name="Pagani I."/>
            <person name="Mouttaki H."/>
            <person name="He Z."/>
            <person name="Zhou J."/>
            <person name="Hemme C.L."/>
            <person name="Woyke T."/>
        </authorList>
    </citation>
    <scope>NUCLEOTIDE SEQUENCE [LARGE SCALE GENOMIC DNA]</scope>
    <source>
        <strain evidence="3">DSM 2782</strain>
    </source>
</reference>
<dbReference type="STRING" id="588581.Cpap_0431"/>
<feature type="region of interest" description="Disordered" evidence="1">
    <location>
        <begin position="153"/>
        <end position="180"/>
    </location>
</feature>
<reference evidence="3" key="1">
    <citation type="submission" date="2009-07" db="EMBL/GenBank/DDBJ databases">
        <authorList>
            <consortium name="US DOE Joint Genome Institute (JGI-PGF)"/>
            <person name="Lucas S."/>
            <person name="Copeland A."/>
            <person name="Lapidus A."/>
            <person name="Glavina del Rio T."/>
            <person name="Tice H."/>
            <person name="Bruce D."/>
            <person name="Goodwin L."/>
            <person name="Pitluck S."/>
            <person name="Larimer F."/>
            <person name="Land M.L."/>
            <person name="Mouttaki H."/>
            <person name="He Z."/>
            <person name="Zhou J."/>
            <person name="Hemme C.L."/>
        </authorList>
    </citation>
    <scope>NUCLEOTIDE SEQUENCE [LARGE SCALE GENOMIC DNA]</scope>
    <source>
        <strain evidence="3">DSM 2782</strain>
    </source>
</reference>
<dbReference type="OrthoDB" id="1551455at2"/>
<feature type="domain" description="DUF7662" evidence="2">
    <location>
        <begin position="184"/>
        <end position="257"/>
    </location>
</feature>
<dbReference type="InterPro" id="IPR044556">
    <property type="entry name" value="EndoII-like_GIY-YIG"/>
</dbReference>
<sequence>MTLNIGGHKFQFVCNILPETDSRGVISELFPQDLYEKKDSVKLHKYGNGPFCKFKIPDCWLGRQGVYAILIDDNMVYIGECEDLLVRYNSGYGNISPRNCYIGGQSTNCKINSNILQEIKNGKVIKLFFYETSEMFAVEDDIISRLHPAWNSKSGNKRKHTELPKSSAKTKSVERNRSNNSPQYSLLTQYLLNLSGNEYKLTYDQLEQIVEGELPNSAYKHRAWWGNGGHSHANYWLDAGWQVGTVNLGKYVVFVKAGC</sequence>
<dbReference type="InterPro" id="IPR053748">
    <property type="entry name" value="Host_DNA_Degrad_Endo"/>
</dbReference>
<dbReference type="eggNOG" id="ENOG5032N06">
    <property type="taxonomic scope" value="Bacteria"/>
</dbReference>
<dbReference type="RefSeq" id="WP_004621804.1">
    <property type="nucleotide sequence ID" value="NZ_ACXX02000016.1"/>
</dbReference>
<comment type="caution">
    <text evidence="3">The sequence shown here is derived from an EMBL/GenBank/DDBJ whole genome shotgun (WGS) entry which is preliminary data.</text>
</comment>
<accession>F1THD4</accession>
<dbReference type="Pfam" id="PF24698">
    <property type="entry name" value="DUF7662"/>
    <property type="match status" value="1"/>
</dbReference>
<proteinExistence type="predicted"/>
<dbReference type="EMBL" id="ACXX02000016">
    <property type="protein sequence ID" value="EGD46137.1"/>
    <property type="molecule type" value="Genomic_DNA"/>
</dbReference>
<dbReference type="InterPro" id="IPR056079">
    <property type="entry name" value="DUF7662"/>
</dbReference>